<feature type="signal peptide" evidence="6">
    <location>
        <begin position="1"/>
        <end position="24"/>
    </location>
</feature>
<keyword evidence="10" id="KW-1185">Reference proteome</keyword>
<dbReference type="GO" id="GO:0046512">
    <property type="term" value="P:sphingosine biosynthetic process"/>
    <property type="evidence" value="ECO:0007669"/>
    <property type="project" value="TreeGrafter"/>
</dbReference>
<evidence type="ECO:0000256" key="2">
    <source>
        <dbReference type="ARBA" id="ARBA00022801"/>
    </source>
</evidence>
<protein>
    <recommendedName>
        <fullName evidence="5">Neutral ceramidase</fullName>
        <ecNumber evidence="5">3.5.1.23</ecNumber>
    </recommendedName>
</protein>
<feature type="domain" description="Neutral/alkaline non-lysosomal ceramidase N-terminal" evidence="7">
    <location>
        <begin position="54"/>
        <end position="528"/>
    </location>
</feature>
<comment type="cofactor">
    <cofactor evidence="4">
        <name>Zn(2+)</name>
        <dbReference type="ChEBI" id="CHEBI:29105"/>
    </cofactor>
    <text evidence="4">Binds 1 zinc ion per subunit.</text>
</comment>
<dbReference type="GO" id="GO:0016020">
    <property type="term" value="C:membrane"/>
    <property type="evidence" value="ECO:0007669"/>
    <property type="project" value="GOC"/>
</dbReference>
<evidence type="ECO:0000313" key="10">
    <source>
        <dbReference type="Proteomes" id="UP000058446"/>
    </source>
</evidence>
<dbReference type="AlphaFoldDB" id="A0A0K2GZS2"/>
<proteinExistence type="inferred from homology"/>
<feature type="active site" description="Nucleophile" evidence="3">
    <location>
        <position position="304"/>
    </location>
</feature>
<keyword evidence="4" id="KW-0479">Metal-binding</keyword>
<keyword evidence="6" id="KW-0732">Signal</keyword>
<dbReference type="InterPro" id="IPR031331">
    <property type="entry name" value="NEUT/ALK_ceramidase_C"/>
</dbReference>
<gene>
    <name evidence="9" type="ORF">CLAC_05595</name>
</gene>
<dbReference type="EC" id="3.5.1.23" evidence="5"/>
<keyword evidence="5" id="KW-0443">Lipid metabolism</keyword>
<dbReference type="GO" id="GO:0017040">
    <property type="term" value="F:N-acylsphingosine amidohydrolase activity"/>
    <property type="evidence" value="ECO:0007669"/>
    <property type="project" value="UniProtKB-UniRule"/>
</dbReference>
<accession>A0A0K2GZS2</accession>
<dbReference type="STRING" id="1408189.CLAC_05595"/>
<evidence type="ECO:0000256" key="4">
    <source>
        <dbReference type="PIRSR" id="PIRSR606823-2"/>
    </source>
</evidence>
<dbReference type="GO" id="GO:0046514">
    <property type="term" value="P:ceramide catabolic process"/>
    <property type="evidence" value="ECO:0007669"/>
    <property type="project" value="InterPro"/>
</dbReference>
<dbReference type="PATRIC" id="fig|1408189.4.peg.1115"/>
<dbReference type="Gene3D" id="2.60.40.2300">
    <property type="entry name" value="Neutral/alkaline non-lysosomal ceramidase, C-terminal domain"/>
    <property type="match status" value="1"/>
</dbReference>
<dbReference type="EMBL" id="CP006841">
    <property type="protein sequence ID" value="ALA67280.1"/>
    <property type="molecule type" value="Genomic_DNA"/>
</dbReference>
<feature type="chain" id="PRO_5038683370" description="Neutral ceramidase" evidence="6">
    <location>
        <begin position="25"/>
        <end position="685"/>
    </location>
</feature>
<feature type="binding site" evidence="4">
    <location>
        <position position="252"/>
    </location>
    <ligand>
        <name>Zn(2+)</name>
        <dbReference type="ChEBI" id="CHEBI:29105"/>
    </ligand>
</feature>
<comment type="catalytic activity">
    <reaction evidence="5">
        <text>an N-acylsphing-4-enine + H2O = sphing-4-enine + a fatty acid</text>
        <dbReference type="Rhea" id="RHEA:20856"/>
        <dbReference type="ChEBI" id="CHEBI:15377"/>
        <dbReference type="ChEBI" id="CHEBI:28868"/>
        <dbReference type="ChEBI" id="CHEBI:52639"/>
        <dbReference type="ChEBI" id="CHEBI:57756"/>
        <dbReference type="EC" id="3.5.1.23"/>
    </reaction>
</comment>
<evidence type="ECO:0000256" key="3">
    <source>
        <dbReference type="PIRSR" id="PIRSR606823-1"/>
    </source>
</evidence>
<dbReference type="GO" id="GO:0046872">
    <property type="term" value="F:metal ion binding"/>
    <property type="evidence" value="ECO:0007669"/>
    <property type="project" value="UniProtKB-KW"/>
</dbReference>
<evidence type="ECO:0000256" key="6">
    <source>
        <dbReference type="SAM" id="SignalP"/>
    </source>
</evidence>
<dbReference type="PANTHER" id="PTHR12670">
    <property type="entry name" value="CERAMIDASE"/>
    <property type="match status" value="1"/>
</dbReference>
<dbReference type="PANTHER" id="PTHR12670:SF1">
    <property type="entry name" value="NEUTRAL CERAMIDASE"/>
    <property type="match status" value="1"/>
</dbReference>
<dbReference type="PROSITE" id="PS51318">
    <property type="entry name" value="TAT"/>
    <property type="match status" value="1"/>
</dbReference>
<dbReference type="InterPro" id="IPR038445">
    <property type="entry name" value="NCDase_C_sf"/>
</dbReference>
<dbReference type="KEGG" id="clw:CLAC_05595"/>
<sequence length="685" mass="72245">MSLTPNRRQFLTAAAVAASATALPAGLGTWKAGAQPSGSSQGSAAGSVANVTLNVGRGMADMTGEPLGAGENGYAVLKQNTTGLRLRQFARAFIFGDDADNRVVHVTADMGLMFQSIHLEVLKRLKAIFGDLYNESNVLIGASHTHVAPGGTSGHLMVDLTTLGFRPVTFEAVVTGVVKAIERAHADYVPSNVHLTKGIAQDCGVNRSHEAFELNPEEEKALFPGGVNPESTTLHITRGGTEVGFINWYGIHPTTFGAEHTIIDGDNKGYAAWKTEVDNGVNHREPAGAPFVAAFAMSAPGDISPNMGLVPKSGPAGEDEAESARILGKRQMDATNGEAVALPGGGVETLHKWVDLSNVQIDGQFTPDGQEHRTGPAILGAAFAASSQEDGGGEPALGFNEGQRGGTPWVQQMNKVLVPDSAREIQGEKEMLLPVGYIDGLLQQTHMFSITRIGGFTLVTNGLEPTTVSGYRMRRHVAEVLGVPLDTVICQGYTNSYGHYVTTPEEYAQQDYEGGATAFGKYTLCAMISIYDEIAHAIKDGIKLDSGAAAGDLTGKIPPSPSGARVIDSAPIGKQFGDVIEVTDTVTIGSAAIASFVSANPNNDLRLEDGYMLVKNSAGEVVSSDYDQGTVVEFAKDGVYTTSKVTWDTTGFAPGTYEILMRGSSLKIDGQLQPYEGKATVNLVR</sequence>
<dbReference type="InterPro" id="IPR006823">
    <property type="entry name" value="Ceramidase_alk"/>
</dbReference>
<dbReference type="GO" id="GO:0005576">
    <property type="term" value="C:extracellular region"/>
    <property type="evidence" value="ECO:0007669"/>
    <property type="project" value="TreeGrafter"/>
</dbReference>
<keyword evidence="4" id="KW-0862">Zinc</keyword>
<keyword evidence="5" id="KW-0746">Sphingolipid metabolism</keyword>
<feature type="binding site" evidence="4">
    <location>
        <position position="500"/>
    </location>
    <ligand>
        <name>Zn(2+)</name>
        <dbReference type="ChEBI" id="CHEBI:29105"/>
    </ligand>
</feature>
<feature type="binding site" evidence="4">
    <location>
        <position position="144"/>
    </location>
    <ligand>
        <name>Zn(2+)</name>
        <dbReference type="ChEBI" id="CHEBI:29105"/>
    </ligand>
</feature>
<evidence type="ECO:0000259" key="7">
    <source>
        <dbReference type="Pfam" id="PF04734"/>
    </source>
</evidence>
<dbReference type="Pfam" id="PF17048">
    <property type="entry name" value="Ceramidse_alk_C"/>
    <property type="match status" value="1"/>
</dbReference>
<name>A0A0K2GZS2_9CORY</name>
<evidence type="ECO:0000256" key="1">
    <source>
        <dbReference type="ARBA" id="ARBA00009835"/>
    </source>
</evidence>
<organism evidence="9 10">
    <name type="scientific">Corynebacterium lactis RW2-5</name>
    <dbReference type="NCBI Taxonomy" id="1408189"/>
    <lineage>
        <taxon>Bacteria</taxon>
        <taxon>Bacillati</taxon>
        <taxon>Actinomycetota</taxon>
        <taxon>Actinomycetes</taxon>
        <taxon>Mycobacteriales</taxon>
        <taxon>Corynebacteriaceae</taxon>
        <taxon>Corynebacterium</taxon>
    </lineage>
</organism>
<keyword evidence="2 5" id="KW-0378">Hydrolase</keyword>
<feature type="binding site" evidence="4">
    <location>
        <position position="464"/>
    </location>
    <ligand>
        <name>Zn(2+)</name>
        <dbReference type="ChEBI" id="CHEBI:29105"/>
    </ligand>
</feature>
<feature type="domain" description="Neutral/alkaline non-lysosomal ceramidase C-terminal" evidence="8">
    <location>
        <begin position="532"/>
        <end position="679"/>
    </location>
</feature>
<dbReference type="InterPro" id="IPR031329">
    <property type="entry name" value="NEUT/ALK_ceramidase_N"/>
</dbReference>
<dbReference type="InterPro" id="IPR006311">
    <property type="entry name" value="TAT_signal"/>
</dbReference>
<evidence type="ECO:0000259" key="8">
    <source>
        <dbReference type="Pfam" id="PF17048"/>
    </source>
</evidence>
<dbReference type="Pfam" id="PF04734">
    <property type="entry name" value="Ceramidase_alk"/>
    <property type="match status" value="1"/>
</dbReference>
<reference evidence="9 10" key="1">
    <citation type="submission" date="2013-10" db="EMBL/GenBank/DDBJ databases">
        <title>Complete genome sequence of Corynebacterium lactis DSM 45799(T), isolated from raw cow milk.</title>
        <authorList>
            <person name="Ruckert C."/>
            <person name="Albersmeier A."/>
            <person name="Lipski A."/>
            <person name="Kalinowski J."/>
        </authorList>
    </citation>
    <scope>NUCLEOTIDE SEQUENCE [LARGE SCALE GENOMIC DNA]</scope>
    <source>
        <strain evidence="9 10">RW2-5</strain>
    </source>
</reference>
<evidence type="ECO:0000313" key="9">
    <source>
        <dbReference type="EMBL" id="ALA67280.1"/>
    </source>
</evidence>
<dbReference type="GO" id="GO:0042759">
    <property type="term" value="P:long-chain fatty acid biosynthetic process"/>
    <property type="evidence" value="ECO:0007669"/>
    <property type="project" value="TreeGrafter"/>
</dbReference>
<comment type="similarity">
    <text evidence="1 5">Belongs to the neutral ceramidase family.</text>
</comment>
<dbReference type="Proteomes" id="UP000058446">
    <property type="component" value="Chromosome"/>
</dbReference>
<evidence type="ECO:0000256" key="5">
    <source>
        <dbReference type="RuleBase" id="RU366019"/>
    </source>
</evidence>